<name>A0A0D9X922_9ORYZ</name>
<keyword evidence="9" id="KW-0833">Ubl conjugation pathway</keyword>
<keyword evidence="6 15" id="KW-0812">Transmembrane</keyword>
<reference evidence="17 18" key="1">
    <citation type="submission" date="2012-08" db="EMBL/GenBank/DDBJ databases">
        <title>Oryza genome evolution.</title>
        <authorList>
            <person name="Wing R.A."/>
        </authorList>
    </citation>
    <scope>NUCLEOTIDE SEQUENCE</scope>
</reference>
<dbReference type="Gramene" id="LPERR08G15370.1">
    <property type="protein sequence ID" value="LPERR08G15370.1"/>
    <property type="gene ID" value="LPERR08G15370"/>
</dbReference>
<evidence type="ECO:0000256" key="8">
    <source>
        <dbReference type="ARBA" id="ARBA00022771"/>
    </source>
</evidence>
<dbReference type="eggNOG" id="KOG0800">
    <property type="taxonomic scope" value="Eukaryota"/>
</dbReference>
<evidence type="ECO:0000256" key="6">
    <source>
        <dbReference type="ARBA" id="ARBA00022692"/>
    </source>
</evidence>
<keyword evidence="11 15" id="KW-1133">Transmembrane helix</keyword>
<proteinExistence type="inferred from homology"/>
<feature type="transmembrane region" description="Helical" evidence="15">
    <location>
        <begin position="20"/>
        <end position="41"/>
    </location>
</feature>
<feature type="domain" description="RING-type" evidence="16">
    <location>
        <begin position="154"/>
        <end position="196"/>
    </location>
</feature>
<dbReference type="GO" id="GO:0016020">
    <property type="term" value="C:membrane"/>
    <property type="evidence" value="ECO:0007669"/>
    <property type="project" value="UniProtKB-SubCell"/>
</dbReference>
<keyword evidence="7" id="KW-0479">Metal-binding</keyword>
<dbReference type="GO" id="GO:0008270">
    <property type="term" value="F:zinc ion binding"/>
    <property type="evidence" value="ECO:0007669"/>
    <property type="project" value="UniProtKB-KW"/>
</dbReference>
<evidence type="ECO:0000256" key="15">
    <source>
        <dbReference type="SAM" id="Phobius"/>
    </source>
</evidence>
<evidence type="ECO:0000256" key="11">
    <source>
        <dbReference type="ARBA" id="ARBA00022989"/>
    </source>
</evidence>
<dbReference type="AlphaFoldDB" id="A0A0D9X922"/>
<dbReference type="HOGENOM" id="CLU_013137_15_10_1"/>
<dbReference type="CDD" id="cd16461">
    <property type="entry name" value="RING-H2_EL5-like"/>
    <property type="match status" value="1"/>
</dbReference>
<comment type="subcellular location">
    <subcellularLocation>
        <location evidence="2">Membrane</location>
        <topology evidence="2">Single-pass membrane protein</topology>
    </subcellularLocation>
</comment>
<feature type="transmembrane region" description="Helical" evidence="15">
    <location>
        <begin position="61"/>
        <end position="82"/>
    </location>
</feature>
<evidence type="ECO:0000256" key="10">
    <source>
        <dbReference type="ARBA" id="ARBA00022833"/>
    </source>
</evidence>
<dbReference type="Proteomes" id="UP000032180">
    <property type="component" value="Chromosome 8"/>
</dbReference>
<reference evidence="17" key="3">
    <citation type="submission" date="2015-04" db="UniProtKB">
        <authorList>
            <consortium name="EnsemblPlants"/>
        </authorList>
    </citation>
    <scope>IDENTIFICATION</scope>
</reference>
<dbReference type="GO" id="GO:0061630">
    <property type="term" value="F:ubiquitin protein ligase activity"/>
    <property type="evidence" value="ECO:0007669"/>
    <property type="project" value="UniProtKB-EC"/>
</dbReference>
<dbReference type="SUPFAM" id="SSF57850">
    <property type="entry name" value="RING/U-box"/>
    <property type="match status" value="1"/>
</dbReference>
<dbReference type="SMART" id="SM01197">
    <property type="entry name" value="FANCL_C"/>
    <property type="match status" value="1"/>
</dbReference>
<dbReference type="InterPro" id="IPR013083">
    <property type="entry name" value="Znf_RING/FYVE/PHD"/>
</dbReference>
<keyword evidence="5" id="KW-0808">Transferase</keyword>
<organism evidence="17 18">
    <name type="scientific">Leersia perrieri</name>
    <dbReference type="NCBI Taxonomy" id="77586"/>
    <lineage>
        <taxon>Eukaryota</taxon>
        <taxon>Viridiplantae</taxon>
        <taxon>Streptophyta</taxon>
        <taxon>Embryophyta</taxon>
        <taxon>Tracheophyta</taxon>
        <taxon>Spermatophyta</taxon>
        <taxon>Magnoliopsida</taxon>
        <taxon>Liliopsida</taxon>
        <taxon>Poales</taxon>
        <taxon>Poaceae</taxon>
        <taxon>BOP clade</taxon>
        <taxon>Oryzoideae</taxon>
        <taxon>Oryzeae</taxon>
        <taxon>Oryzinae</taxon>
        <taxon>Leersia</taxon>
    </lineage>
</organism>
<evidence type="ECO:0000313" key="18">
    <source>
        <dbReference type="Proteomes" id="UP000032180"/>
    </source>
</evidence>
<dbReference type="Gene3D" id="3.30.40.10">
    <property type="entry name" value="Zinc/RING finger domain, C3HC4 (zinc finger)"/>
    <property type="match status" value="1"/>
</dbReference>
<dbReference type="EnsemblPlants" id="LPERR08G15370.1">
    <property type="protein sequence ID" value="LPERR08G15370.1"/>
    <property type="gene ID" value="LPERR08G15370"/>
</dbReference>
<dbReference type="PANTHER" id="PTHR14155">
    <property type="entry name" value="RING FINGER DOMAIN-CONTAINING"/>
    <property type="match status" value="1"/>
</dbReference>
<dbReference type="InterPro" id="IPR053238">
    <property type="entry name" value="RING-H2_zinc_finger"/>
</dbReference>
<dbReference type="SMART" id="SM00184">
    <property type="entry name" value="RING"/>
    <property type="match status" value="1"/>
</dbReference>
<dbReference type="Pfam" id="PF13639">
    <property type="entry name" value="zf-RING_2"/>
    <property type="match status" value="1"/>
</dbReference>
<sequence length="225" mass="23237">MGLLRLRARRGSNGRLPLPLLAAAAVVVVIAALVGGAAAQGSTPSGPGPNYFDPKNFNPSMAVVIVVLVTAFFFLGFFSIYIRRCSGGPLGGGGPPGEYGGAGRFMFASAAMARSTRRARGLDRAVLESFPTVAYADVKAHKGGGGGGGVVLECAVCISEFDDDEILRLLPRCSHAFHVDCIDAWLASHVTCPVCRSNLSVVDAPPPPPPVTTTATAAPEQFLLG</sequence>
<evidence type="ECO:0000259" key="16">
    <source>
        <dbReference type="PROSITE" id="PS50089"/>
    </source>
</evidence>
<evidence type="ECO:0000256" key="13">
    <source>
        <dbReference type="ARBA" id="ARBA00024209"/>
    </source>
</evidence>
<dbReference type="PROSITE" id="PS50089">
    <property type="entry name" value="ZF_RING_2"/>
    <property type="match status" value="1"/>
</dbReference>
<comment type="pathway">
    <text evidence="3">Protein modification; protein ubiquitination.</text>
</comment>
<reference evidence="18" key="2">
    <citation type="submission" date="2013-12" db="EMBL/GenBank/DDBJ databases">
        <authorList>
            <person name="Yu Y."/>
            <person name="Lee S."/>
            <person name="de Baynast K."/>
            <person name="Wissotski M."/>
            <person name="Liu L."/>
            <person name="Talag J."/>
            <person name="Goicoechea J."/>
            <person name="Angelova A."/>
            <person name="Jetty R."/>
            <person name="Kudrna D."/>
            <person name="Golser W."/>
            <person name="Rivera L."/>
            <person name="Zhang J."/>
            <person name="Wing R."/>
        </authorList>
    </citation>
    <scope>NUCLEOTIDE SEQUENCE</scope>
</reference>
<evidence type="ECO:0000256" key="12">
    <source>
        <dbReference type="ARBA" id="ARBA00023136"/>
    </source>
</evidence>
<keyword evidence="10" id="KW-0862">Zinc</keyword>
<evidence type="ECO:0000256" key="3">
    <source>
        <dbReference type="ARBA" id="ARBA00004906"/>
    </source>
</evidence>
<evidence type="ECO:0000256" key="14">
    <source>
        <dbReference type="PROSITE-ProRule" id="PRU00175"/>
    </source>
</evidence>
<comment type="catalytic activity">
    <reaction evidence="1">
        <text>S-ubiquitinyl-[E2 ubiquitin-conjugating enzyme]-L-cysteine + [acceptor protein]-L-lysine = [E2 ubiquitin-conjugating enzyme]-L-cysteine + N(6)-ubiquitinyl-[acceptor protein]-L-lysine.</text>
        <dbReference type="EC" id="2.3.2.27"/>
    </reaction>
</comment>
<evidence type="ECO:0000256" key="1">
    <source>
        <dbReference type="ARBA" id="ARBA00000900"/>
    </source>
</evidence>
<protein>
    <recommendedName>
        <fullName evidence="4">RING-type E3 ubiquitin transferase</fullName>
        <ecNumber evidence="4">2.3.2.27</ecNumber>
    </recommendedName>
</protein>
<keyword evidence="12 15" id="KW-0472">Membrane</keyword>
<keyword evidence="8 14" id="KW-0863">Zinc-finger</keyword>
<dbReference type="PANTHER" id="PTHR14155:SF614">
    <property type="entry name" value="OS08G0484200 PROTEIN"/>
    <property type="match status" value="1"/>
</dbReference>
<dbReference type="STRING" id="77586.A0A0D9X922"/>
<keyword evidence="18" id="KW-1185">Reference proteome</keyword>
<evidence type="ECO:0000256" key="7">
    <source>
        <dbReference type="ARBA" id="ARBA00022723"/>
    </source>
</evidence>
<dbReference type="EC" id="2.3.2.27" evidence="4"/>
<evidence type="ECO:0000313" key="17">
    <source>
        <dbReference type="EnsemblPlants" id="LPERR08G15370.1"/>
    </source>
</evidence>
<dbReference type="InterPro" id="IPR001841">
    <property type="entry name" value="Znf_RING"/>
</dbReference>
<dbReference type="FunFam" id="3.30.40.10:FF:000187">
    <property type="entry name" value="E3 ubiquitin-protein ligase ATL6"/>
    <property type="match status" value="1"/>
</dbReference>
<evidence type="ECO:0000256" key="2">
    <source>
        <dbReference type="ARBA" id="ARBA00004167"/>
    </source>
</evidence>
<comment type="similarity">
    <text evidence="13">Belongs to the RING-type zinc finger family. ATL subfamily.</text>
</comment>
<evidence type="ECO:0000256" key="4">
    <source>
        <dbReference type="ARBA" id="ARBA00012483"/>
    </source>
</evidence>
<evidence type="ECO:0000256" key="5">
    <source>
        <dbReference type="ARBA" id="ARBA00022679"/>
    </source>
</evidence>
<evidence type="ECO:0000256" key="9">
    <source>
        <dbReference type="ARBA" id="ARBA00022786"/>
    </source>
</evidence>
<accession>A0A0D9X922</accession>